<keyword evidence="2" id="KW-1185">Reference proteome</keyword>
<gene>
    <name evidence="3" type="primary">LOC140013601</name>
</gene>
<accession>A0ABM4VHP4</accession>
<dbReference type="PANTHER" id="PTHR33148">
    <property type="entry name" value="PLASTID MOVEMENT IMPAIRED PROTEIN-RELATED"/>
    <property type="match status" value="1"/>
</dbReference>
<proteinExistence type="predicted"/>
<dbReference type="RefSeq" id="XP_071919052.1">
    <property type="nucleotide sequence ID" value="XM_072062951.1"/>
</dbReference>
<dbReference type="GeneID" id="140013601"/>
<evidence type="ECO:0000313" key="3">
    <source>
        <dbReference type="RefSeq" id="XP_071919052.1"/>
    </source>
</evidence>
<dbReference type="InterPro" id="IPR025322">
    <property type="entry name" value="PADRE_dom"/>
</dbReference>
<sequence>MGNCSLKGVTDTAQGFNFIRIMTDSGDILKLKGPKFVGEVLHDFPGYKIYRKGQLSSPLFDHEELLGGQFYYLLPLGEEKASQVGDEHPTAHLESEDGNEKEPVRMSSAALELVTSLANGSALEVLPPPQKGVWRVKLAITPRQLEQILAEEVNTEALIEQMRMAAATSASATPRRTKSSWGFMLKPILANVLKVPTDREDEVHSRNFYQSSPSKSFSTFLS</sequence>
<reference evidence="3" key="1">
    <citation type="submission" date="2025-08" db="UniProtKB">
        <authorList>
            <consortium name="RefSeq"/>
        </authorList>
    </citation>
    <scope>IDENTIFICATION</scope>
    <source>
        <tissue evidence="3">Leaves</tissue>
    </source>
</reference>
<dbReference type="Pfam" id="PF14009">
    <property type="entry name" value="PADRE"/>
    <property type="match status" value="1"/>
</dbReference>
<organism evidence="2 3">
    <name type="scientific">Coffea arabica</name>
    <name type="common">Arabian coffee</name>
    <dbReference type="NCBI Taxonomy" id="13443"/>
    <lineage>
        <taxon>Eukaryota</taxon>
        <taxon>Viridiplantae</taxon>
        <taxon>Streptophyta</taxon>
        <taxon>Embryophyta</taxon>
        <taxon>Tracheophyta</taxon>
        <taxon>Spermatophyta</taxon>
        <taxon>Magnoliopsida</taxon>
        <taxon>eudicotyledons</taxon>
        <taxon>Gunneridae</taxon>
        <taxon>Pentapetalae</taxon>
        <taxon>asterids</taxon>
        <taxon>lamiids</taxon>
        <taxon>Gentianales</taxon>
        <taxon>Rubiaceae</taxon>
        <taxon>Ixoroideae</taxon>
        <taxon>Gardenieae complex</taxon>
        <taxon>Bertiereae - Coffeeae clade</taxon>
        <taxon>Coffeeae</taxon>
        <taxon>Coffea</taxon>
    </lineage>
</organism>
<dbReference type="PANTHER" id="PTHR33148:SF33">
    <property type="entry name" value="DUF4228 DOMAIN PROTEIN"/>
    <property type="match status" value="1"/>
</dbReference>
<evidence type="ECO:0000256" key="1">
    <source>
        <dbReference type="SAM" id="MobiDB-lite"/>
    </source>
</evidence>
<name>A0ABM4VHP4_COFAR</name>
<protein>
    <submittedName>
        <fullName evidence="3">Uncharacterized protein</fullName>
    </submittedName>
</protein>
<feature type="region of interest" description="Disordered" evidence="1">
    <location>
        <begin position="83"/>
        <end position="102"/>
    </location>
</feature>
<evidence type="ECO:0000313" key="2">
    <source>
        <dbReference type="Proteomes" id="UP001652660"/>
    </source>
</evidence>
<dbReference type="Proteomes" id="UP001652660">
    <property type="component" value="Chromosome 8c"/>
</dbReference>